<evidence type="ECO:0000256" key="8">
    <source>
        <dbReference type="RuleBase" id="RU363037"/>
    </source>
</evidence>
<feature type="binding site" evidence="7">
    <location>
        <position position="199"/>
    </location>
    <ligand>
        <name>L-glutamate</name>
        <dbReference type="ChEBI" id="CHEBI:29985"/>
    </ligand>
</feature>
<dbReference type="EMBL" id="RBXP01000001">
    <property type="protein sequence ID" value="RKT63103.1"/>
    <property type="molecule type" value="Genomic_DNA"/>
</dbReference>
<dbReference type="AlphaFoldDB" id="A0A495WRC4"/>
<dbReference type="NCBIfam" id="NF004313">
    <property type="entry name" value="PRK05710.1-2"/>
    <property type="match status" value="1"/>
</dbReference>
<dbReference type="FunFam" id="3.40.50.620:FF:000093">
    <property type="entry name" value="Glutamyl-Q tRNA(Asp) synthetase"/>
    <property type="match status" value="1"/>
</dbReference>
<dbReference type="InterPro" id="IPR049940">
    <property type="entry name" value="GluQ/Sye"/>
</dbReference>
<name>A0A495WRC4_9RHOO</name>
<dbReference type="NCBIfam" id="NF004315">
    <property type="entry name" value="PRK05710.1-4"/>
    <property type="match status" value="1"/>
</dbReference>
<evidence type="ECO:0000256" key="3">
    <source>
        <dbReference type="ARBA" id="ARBA00022741"/>
    </source>
</evidence>
<dbReference type="InterPro" id="IPR020058">
    <property type="entry name" value="Glu/Gln-tRNA-synth_Ib_cat-dom"/>
</dbReference>
<keyword evidence="11" id="KW-1185">Reference proteome</keyword>
<sequence length="322" mass="34624">MRASFRNVCNKFQPPAPAPETPHYRGRFAPSPTGALHFGSLIAALASCLDARAHGGEWLVRMEDVDAERNVPGAADEILRTLEAFGFAWDGEVLWQSTRDDAYAAALAELVAAGLAYPCACSRKEIAARTTRPAIDGGLIYPGTCRNGLAPGAAARAWRLRVDQAPLAFVDRLQGEVAQQLEDAVGDFVLRRADGLFAYQLAVVVDDHFQGITDVVRGADLLASTPRQVWLQRCLGYPTPRYAHLPVATNAAGEKWSKQTLAPALECGKAAAELVRALAFLGQPVPFELGRATVAEVWNWAFAHWSFAAVPRQAAISAPAAP</sequence>
<dbReference type="PANTHER" id="PTHR43311:SF1">
    <property type="entry name" value="GLUTAMYL-Q TRNA(ASP) SYNTHETASE"/>
    <property type="match status" value="1"/>
</dbReference>
<proteinExistence type="inferred from homology"/>
<dbReference type="GO" id="GO:0006400">
    <property type="term" value="P:tRNA modification"/>
    <property type="evidence" value="ECO:0007669"/>
    <property type="project" value="InterPro"/>
</dbReference>
<dbReference type="PRINTS" id="PR00987">
    <property type="entry name" value="TRNASYNTHGLU"/>
</dbReference>
<dbReference type="OrthoDB" id="9807503at2"/>
<dbReference type="NCBIfam" id="NF004314">
    <property type="entry name" value="PRK05710.1-3"/>
    <property type="match status" value="1"/>
</dbReference>
<feature type="binding site" evidence="7">
    <location>
        <begin position="27"/>
        <end position="31"/>
    </location>
    <ligand>
        <name>L-glutamate</name>
        <dbReference type="ChEBI" id="CHEBI:29985"/>
    </ligand>
</feature>
<feature type="binding site" evidence="7">
    <location>
        <position position="63"/>
    </location>
    <ligand>
        <name>L-glutamate</name>
        <dbReference type="ChEBI" id="CHEBI:29985"/>
    </ligand>
</feature>
<evidence type="ECO:0000256" key="2">
    <source>
        <dbReference type="ARBA" id="ARBA00022723"/>
    </source>
</evidence>
<keyword evidence="6 7" id="KW-0030">Aminoacyl-tRNA synthetase</keyword>
<evidence type="ECO:0000313" key="10">
    <source>
        <dbReference type="EMBL" id="RKT63103.1"/>
    </source>
</evidence>
<feature type="binding site" evidence="7">
    <location>
        <position position="119"/>
    </location>
    <ligand>
        <name>Zn(2+)</name>
        <dbReference type="ChEBI" id="CHEBI:29105"/>
    </ligand>
</feature>
<dbReference type="InterPro" id="IPR014729">
    <property type="entry name" value="Rossmann-like_a/b/a_fold"/>
</dbReference>
<feature type="short sequence motif" description="'HIGH' region" evidence="7">
    <location>
        <begin position="30"/>
        <end position="40"/>
    </location>
</feature>
<feature type="domain" description="Glutamyl/glutaminyl-tRNA synthetase class Ib catalytic" evidence="9">
    <location>
        <begin position="25"/>
        <end position="262"/>
    </location>
</feature>
<comment type="function">
    <text evidence="7">Catalyzes the tRNA-independent activation of glutamate in presence of ATP and the subsequent transfer of glutamate onto a tRNA(Asp). Glutamate is transferred on the 2-amino-5-(4,5-dihydroxy-2-cyclopenten-1-yl) moiety of the queuosine in the wobble position of the QUC anticodon.</text>
</comment>
<keyword evidence="8" id="KW-0648">Protein biosynthesis</keyword>
<dbReference type="Pfam" id="PF00749">
    <property type="entry name" value="tRNA-synt_1c"/>
    <property type="match status" value="1"/>
</dbReference>
<dbReference type="PANTHER" id="PTHR43311">
    <property type="entry name" value="GLUTAMATE--TRNA LIGASE"/>
    <property type="match status" value="1"/>
</dbReference>
<dbReference type="GO" id="GO:0008270">
    <property type="term" value="F:zinc ion binding"/>
    <property type="evidence" value="ECO:0007669"/>
    <property type="project" value="UniProtKB-UniRule"/>
</dbReference>
<comment type="caution">
    <text evidence="10">The sequence shown here is derived from an EMBL/GenBank/DDBJ whole genome shotgun (WGS) entry which is preliminary data.</text>
</comment>
<evidence type="ECO:0000256" key="7">
    <source>
        <dbReference type="HAMAP-Rule" id="MF_01428"/>
    </source>
</evidence>
<feature type="binding site" evidence="7">
    <location>
        <position position="217"/>
    </location>
    <ligand>
        <name>L-glutamate</name>
        <dbReference type="ChEBI" id="CHEBI:29985"/>
    </ligand>
</feature>
<evidence type="ECO:0000313" key="11">
    <source>
        <dbReference type="Proteomes" id="UP000270626"/>
    </source>
</evidence>
<dbReference type="InterPro" id="IPR022380">
    <property type="entry name" value="Glu-Q_tRNA(Asp)_Synthase"/>
</dbReference>
<evidence type="ECO:0000256" key="5">
    <source>
        <dbReference type="ARBA" id="ARBA00022840"/>
    </source>
</evidence>
<dbReference type="GO" id="GO:0006424">
    <property type="term" value="P:glutamyl-tRNA aminoacylation"/>
    <property type="evidence" value="ECO:0007669"/>
    <property type="project" value="InterPro"/>
</dbReference>
<comment type="similarity">
    <text evidence="7">Belongs to the class-I aminoacyl-tRNA synthetase family. GluQ subfamily.</text>
</comment>
<keyword evidence="3 7" id="KW-0547">Nucleotide-binding</keyword>
<accession>A0A495WRC4</accession>
<feature type="binding site" evidence="7">
    <location>
        <position position="121"/>
    </location>
    <ligand>
        <name>Zn(2+)</name>
        <dbReference type="ChEBI" id="CHEBI:29105"/>
    </ligand>
</feature>
<dbReference type="EC" id="6.1.1.-" evidence="7"/>
<dbReference type="InterPro" id="IPR000924">
    <property type="entry name" value="Glu/Gln-tRNA-synth"/>
</dbReference>
<dbReference type="Gene3D" id="3.40.50.620">
    <property type="entry name" value="HUPs"/>
    <property type="match status" value="1"/>
</dbReference>
<keyword evidence="4 7" id="KW-0862">Zinc</keyword>
<evidence type="ECO:0000256" key="6">
    <source>
        <dbReference type="ARBA" id="ARBA00023146"/>
    </source>
</evidence>
<dbReference type="SUPFAM" id="SSF52374">
    <property type="entry name" value="Nucleotidylyl transferase"/>
    <property type="match status" value="1"/>
</dbReference>
<dbReference type="GO" id="GO:0004818">
    <property type="term" value="F:glutamate-tRNA ligase activity"/>
    <property type="evidence" value="ECO:0007669"/>
    <property type="project" value="TreeGrafter"/>
</dbReference>
<feature type="binding site" evidence="7">
    <location>
        <position position="145"/>
    </location>
    <ligand>
        <name>Zn(2+)</name>
        <dbReference type="ChEBI" id="CHEBI:29105"/>
    </ligand>
</feature>
<feature type="short sequence motif" description="'KMSKS' region" evidence="7">
    <location>
        <begin position="255"/>
        <end position="259"/>
    </location>
</feature>
<protein>
    <recommendedName>
        <fullName evidence="7">Glutamyl-Q tRNA(Asp) synthetase</fullName>
        <shortName evidence="7">Glu-Q-RSs</shortName>
        <ecNumber evidence="7">6.1.1.-</ecNumber>
    </recommendedName>
</protein>
<keyword evidence="2 7" id="KW-0479">Metal-binding</keyword>
<keyword evidence="5 7" id="KW-0067">ATP-binding</keyword>
<keyword evidence="1 7" id="KW-0436">Ligase</keyword>
<evidence type="ECO:0000256" key="1">
    <source>
        <dbReference type="ARBA" id="ARBA00022598"/>
    </source>
</evidence>
<dbReference type="NCBIfam" id="TIGR03838">
    <property type="entry name" value="queuosine_YadB"/>
    <property type="match status" value="1"/>
</dbReference>
<dbReference type="GO" id="GO:0005829">
    <property type="term" value="C:cytosol"/>
    <property type="evidence" value="ECO:0007669"/>
    <property type="project" value="TreeGrafter"/>
</dbReference>
<reference evidence="10 11" key="1">
    <citation type="submission" date="2018-10" db="EMBL/GenBank/DDBJ databases">
        <title>Genomic Encyclopedia of Type Strains, Phase IV (KMG-IV): sequencing the most valuable type-strain genomes for metagenomic binning, comparative biology and taxonomic classification.</title>
        <authorList>
            <person name="Goeker M."/>
        </authorList>
    </citation>
    <scope>NUCLEOTIDE SEQUENCE [LARGE SCALE GENOMIC DNA]</scope>
    <source>
        <strain evidence="10 11">DSM 23841</strain>
    </source>
</reference>
<feature type="binding site" evidence="7">
    <location>
        <position position="141"/>
    </location>
    <ligand>
        <name>Zn(2+)</name>
        <dbReference type="ChEBI" id="CHEBI:29105"/>
    </ligand>
</feature>
<dbReference type="GO" id="GO:0005524">
    <property type="term" value="F:ATP binding"/>
    <property type="evidence" value="ECO:0007669"/>
    <property type="project" value="UniProtKB-KW"/>
</dbReference>
<comment type="cofactor">
    <cofactor evidence="7">
        <name>Zn(2+)</name>
        <dbReference type="ChEBI" id="CHEBI:29105"/>
    </cofactor>
    <text evidence="7">Binds 1 zinc ion per subunit.</text>
</comment>
<dbReference type="Proteomes" id="UP000270626">
    <property type="component" value="Unassembled WGS sequence"/>
</dbReference>
<evidence type="ECO:0000256" key="4">
    <source>
        <dbReference type="ARBA" id="ARBA00022833"/>
    </source>
</evidence>
<evidence type="ECO:0000259" key="9">
    <source>
        <dbReference type="Pfam" id="PF00749"/>
    </source>
</evidence>
<gene>
    <name evidence="7" type="primary">gluQ</name>
    <name evidence="10" type="ORF">DFR40_0153</name>
</gene>
<organism evidence="10 11">
    <name type="scientific">Azonexus fungiphilus</name>
    <dbReference type="NCBI Taxonomy" id="146940"/>
    <lineage>
        <taxon>Bacteria</taxon>
        <taxon>Pseudomonadati</taxon>
        <taxon>Pseudomonadota</taxon>
        <taxon>Betaproteobacteria</taxon>
        <taxon>Rhodocyclales</taxon>
        <taxon>Azonexaceae</taxon>
        <taxon>Azonexus</taxon>
    </lineage>
</organism>
<feature type="binding site" evidence="7">
    <location>
        <position position="258"/>
    </location>
    <ligand>
        <name>ATP</name>
        <dbReference type="ChEBI" id="CHEBI:30616"/>
    </ligand>
</feature>
<dbReference type="HAMAP" id="MF_01428">
    <property type="entry name" value="Glu_Q_tRNA_synth"/>
    <property type="match status" value="1"/>
</dbReference>